<dbReference type="Proteomes" id="UP000245647">
    <property type="component" value="Unassembled WGS sequence"/>
</dbReference>
<protein>
    <recommendedName>
        <fullName evidence="3">Right handed beta helix domain-containing protein</fullName>
    </recommendedName>
</protein>
<comment type="caution">
    <text evidence="1">The sequence shown here is derived from an EMBL/GenBank/DDBJ whole genome shotgun (WGS) entry which is preliminary data.</text>
</comment>
<dbReference type="Gene3D" id="2.160.20.10">
    <property type="entry name" value="Single-stranded right-handed beta-helix, Pectin lyase-like"/>
    <property type="match status" value="1"/>
</dbReference>
<name>A0A2U2PBL7_9SPHI</name>
<dbReference type="AlphaFoldDB" id="A0A2U2PBL7"/>
<organism evidence="1 2">
    <name type="scientific">Pararcticibacter amylolyticus</name>
    <dbReference type="NCBI Taxonomy" id="2173175"/>
    <lineage>
        <taxon>Bacteria</taxon>
        <taxon>Pseudomonadati</taxon>
        <taxon>Bacteroidota</taxon>
        <taxon>Sphingobacteriia</taxon>
        <taxon>Sphingobacteriales</taxon>
        <taxon>Sphingobacteriaceae</taxon>
        <taxon>Pararcticibacter</taxon>
    </lineage>
</organism>
<dbReference type="EMBL" id="QEAS01000020">
    <property type="protein sequence ID" value="PWG78796.1"/>
    <property type="molecule type" value="Genomic_DNA"/>
</dbReference>
<evidence type="ECO:0000313" key="1">
    <source>
        <dbReference type="EMBL" id="PWG78796.1"/>
    </source>
</evidence>
<reference evidence="1 2" key="1">
    <citation type="submission" date="2018-04" db="EMBL/GenBank/DDBJ databases">
        <title>Pedobacter chongqingensis sp. nov., isolated from a rottenly hemp rope.</title>
        <authorList>
            <person name="Cai Y."/>
        </authorList>
    </citation>
    <scope>NUCLEOTIDE SEQUENCE [LARGE SCALE GENOMIC DNA]</scope>
    <source>
        <strain evidence="1 2">FJ4-8</strain>
    </source>
</reference>
<dbReference type="SUPFAM" id="SSF51126">
    <property type="entry name" value="Pectin lyase-like"/>
    <property type="match status" value="1"/>
</dbReference>
<evidence type="ECO:0000313" key="2">
    <source>
        <dbReference type="Proteomes" id="UP000245647"/>
    </source>
</evidence>
<sequence>MKAFIFPLLVVTSFLVCCKAEETEIVPEEITSVEQNLTLTDVTKSGISSNGLSDESQKIQSLIASNKKLFFPKGTYRISKPITLSKVNNLQILGEEGTVFTTDQNKMFVVSGSIKTLDIQRISFISTKNSTAEDAEGLIFIANYGASDVMDGININQCTFSIPNSKVNAIKMVSEGANSLVKNVNITYNKFLSIGRMGVEFQNHNSSPKIARFRDYTINNNYFNDIGTVQTGSAPSCISVSGYSLNGKINYNKIYDMRMNTTSSVYYGIENAGTDGLETVGNEMYSTTYGFTGILGSSTYAKAKWIIKDNIINLTGSSSNTKIRGLELNNIEGVVVANNKIQVDGYGMKLDNCKKGKITGNNVVVTKAGNVLYLQSGSATNEISSNTLDASRGLDHGVVIFNGSATSGNNAFQNTLIKPGNKKGDYVNLNGAVNSVK</sequence>
<accession>A0A2U2PBL7</accession>
<proteinExistence type="predicted"/>
<dbReference type="OrthoDB" id="783133at2"/>
<evidence type="ECO:0008006" key="3">
    <source>
        <dbReference type="Google" id="ProtNLM"/>
    </source>
</evidence>
<keyword evidence="2" id="KW-1185">Reference proteome</keyword>
<dbReference type="InterPro" id="IPR012334">
    <property type="entry name" value="Pectin_lyas_fold"/>
</dbReference>
<dbReference type="InterPro" id="IPR011050">
    <property type="entry name" value="Pectin_lyase_fold/virulence"/>
</dbReference>
<gene>
    <name evidence="1" type="ORF">DDR33_20440</name>
</gene>